<sequence>MSLNVYPDIKSFIATFNYTAEELCQLGFESTVTIHMGKDAIKKLGGITPRLSASCVKHGIKDYTKTDAEKRLASVSFIRMGSMALQNAFVAEGDRRTRGVKASPIPVLSRVLAIAMMCGIYDITTDDIVTILGKSPIFETVARERVAKLRGLHASEVFNHALFQGSTESVARGFPAAAPKFTGDKVVVAEVTGGGIQIVPAYARSFQCCYLKGPYGKKYPTGTPVYMLSGWVNLMQQRYPPENQHSGGGQLFRFSAPTKAVDVHGNKYMSGGSLSDIKFKIKECVDGTLMAKPQDFGRFTYRSRSDVGSDSAATSASGEEKLFGGIVGPAVCACGNTAVPAKGTLTAKMRLGAGLRINSEDTVGNSIKHTKRVKTDSIGVLWRPGDWAMGCFFMQILPQSSYLQGLGQCLYCAVEAAALFGCPEVIACGGGTGR</sequence>
<comment type="caution">
    <text evidence="1">The sequence shown here is derived from an EMBL/GenBank/DDBJ whole genome shotgun (WGS) entry which is preliminary data.</text>
</comment>
<proteinExistence type="predicted"/>
<name>A0AAV9PZ45_9PEZI</name>
<organism evidence="1 2">
    <name type="scientific">Vermiconidia calcicola</name>
    <dbReference type="NCBI Taxonomy" id="1690605"/>
    <lineage>
        <taxon>Eukaryota</taxon>
        <taxon>Fungi</taxon>
        <taxon>Dikarya</taxon>
        <taxon>Ascomycota</taxon>
        <taxon>Pezizomycotina</taxon>
        <taxon>Dothideomycetes</taxon>
        <taxon>Dothideomycetidae</taxon>
        <taxon>Mycosphaerellales</taxon>
        <taxon>Extremaceae</taxon>
        <taxon>Vermiconidia</taxon>
    </lineage>
</organism>
<dbReference type="Proteomes" id="UP001345827">
    <property type="component" value="Unassembled WGS sequence"/>
</dbReference>
<evidence type="ECO:0000313" key="1">
    <source>
        <dbReference type="EMBL" id="KAK5530435.1"/>
    </source>
</evidence>
<evidence type="ECO:0008006" key="3">
    <source>
        <dbReference type="Google" id="ProtNLM"/>
    </source>
</evidence>
<evidence type="ECO:0000313" key="2">
    <source>
        <dbReference type="Proteomes" id="UP001345827"/>
    </source>
</evidence>
<protein>
    <recommendedName>
        <fullName evidence="3">Nucleocapsid protein</fullName>
    </recommendedName>
</protein>
<dbReference type="AlphaFoldDB" id="A0AAV9PZ45"/>
<reference evidence="1 2" key="1">
    <citation type="submission" date="2023-06" db="EMBL/GenBank/DDBJ databases">
        <title>Black Yeasts Isolated from many extreme environments.</title>
        <authorList>
            <person name="Coleine C."/>
            <person name="Stajich J.E."/>
            <person name="Selbmann L."/>
        </authorList>
    </citation>
    <scope>NUCLEOTIDE SEQUENCE [LARGE SCALE GENOMIC DNA]</scope>
    <source>
        <strain evidence="1 2">CCFEE 5887</strain>
    </source>
</reference>
<gene>
    <name evidence="1" type="ORF">LTR25_009013</name>
</gene>
<dbReference type="EMBL" id="JAXLQG010000019">
    <property type="protein sequence ID" value="KAK5530435.1"/>
    <property type="molecule type" value="Genomic_DNA"/>
</dbReference>
<keyword evidence="2" id="KW-1185">Reference proteome</keyword>
<accession>A0AAV9PZ45</accession>